<accession>A0ABY0P769</accession>
<keyword evidence="3 6" id="KW-0238">DNA-binding</keyword>
<evidence type="ECO:0000256" key="3">
    <source>
        <dbReference type="ARBA" id="ARBA00023125"/>
    </source>
</evidence>
<keyword evidence="4" id="KW-0804">Transcription</keyword>
<evidence type="ECO:0000313" key="6">
    <source>
        <dbReference type="EMBL" id="SDH56613.1"/>
    </source>
</evidence>
<dbReference type="InterPro" id="IPR036388">
    <property type="entry name" value="WH-like_DNA-bd_sf"/>
</dbReference>
<dbReference type="EMBL" id="FNBZ01000009">
    <property type="protein sequence ID" value="SDH56613.1"/>
    <property type="molecule type" value="Genomic_DNA"/>
</dbReference>
<dbReference type="Gene3D" id="1.10.10.10">
    <property type="entry name" value="Winged helix-like DNA-binding domain superfamily/Winged helix DNA-binding domain"/>
    <property type="match status" value="1"/>
</dbReference>
<dbReference type="RefSeq" id="WP_091861842.1">
    <property type="nucleotide sequence ID" value="NZ_FNBZ01000009.1"/>
</dbReference>
<protein>
    <submittedName>
        <fullName evidence="6">DNA-binding transcriptional regulator LsrR, DeoR family</fullName>
    </submittedName>
</protein>
<dbReference type="GO" id="GO:0003677">
    <property type="term" value="F:DNA binding"/>
    <property type="evidence" value="ECO:0007669"/>
    <property type="project" value="UniProtKB-KW"/>
</dbReference>
<comment type="caution">
    <text evidence="6">The sequence shown here is derived from an EMBL/GenBank/DDBJ whole genome shotgun (WGS) entry which is preliminary data.</text>
</comment>
<dbReference type="PANTHER" id="PTHR34294:SF1">
    <property type="entry name" value="TRANSCRIPTIONAL REGULATOR LSRR"/>
    <property type="match status" value="1"/>
</dbReference>
<dbReference type="InterPro" id="IPR007324">
    <property type="entry name" value="Sugar-bd_dom_put"/>
</dbReference>
<organism evidence="6 7">
    <name type="scientific">Bosea robiniae</name>
    <dbReference type="NCBI Taxonomy" id="1036780"/>
    <lineage>
        <taxon>Bacteria</taxon>
        <taxon>Pseudomonadati</taxon>
        <taxon>Pseudomonadota</taxon>
        <taxon>Alphaproteobacteria</taxon>
        <taxon>Hyphomicrobiales</taxon>
        <taxon>Boseaceae</taxon>
        <taxon>Bosea</taxon>
    </lineage>
</organism>
<keyword evidence="2" id="KW-0805">Transcription regulation</keyword>
<reference evidence="6 7" key="1">
    <citation type="submission" date="2016-10" db="EMBL/GenBank/DDBJ databases">
        <authorList>
            <person name="Varghese N."/>
            <person name="Submissions S."/>
        </authorList>
    </citation>
    <scope>NUCLEOTIDE SEQUENCE [LARGE SCALE GENOMIC DNA]</scope>
    <source>
        <strain evidence="6 7">DSM 26672</strain>
    </source>
</reference>
<dbReference type="PANTHER" id="PTHR34294">
    <property type="entry name" value="TRANSCRIPTIONAL REGULATOR-RELATED"/>
    <property type="match status" value="1"/>
</dbReference>
<dbReference type="Pfam" id="PF04198">
    <property type="entry name" value="Sugar-bind"/>
    <property type="match status" value="1"/>
</dbReference>
<dbReference type="InterPro" id="IPR051054">
    <property type="entry name" value="SorC_transcr_regulators"/>
</dbReference>
<evidence type="ECO:0000256" key="4">
    <source>
        <dbReference type="ARBA" id="ARBA00023163"/>
    </source>
</evidence>
<feature type="domain" description="Sugar-binding" evidence="5">
    <location>
        <begin position="87"/>
        <end position="335"/>
    </location>
</feature>
<evidence type="ECO:0000256" key="2">
    <source>
        <dbReference type="ARBA" id="ARBA00023015"/>
    </source>
</evidence>
<dbReference type="Proteomes" id="UP000199468">
    <property type="component" value="Unassembled WGS sequence"/>
</dbReference>
<evidence type="ECO:0000256" key="1">
    <source>
        <dbReference type="ARBA" id="ARBA00010466"/>
    </source>
</evidence>
<comment type="similarity">
    <text evidence="1">Belongs to the SorC transcriptional regulatory family.</text>
</comment>
<proteinExistence type="inferred from homology"/>
<gene>
    <name evidence="6" type="ORF">SAMN05421844_109161</name>
</gene>
<keyword evidence="7" id="KW-1185">Reference proteome</keyword>
<evidence type="ECO:0000259" key="5">
    <source>
        <dbReference type="Pfam" id="PF04198"/>
    </source>
</evidence>
<evidence type="ECO:0000313" key="7">
    <source>
        <dbReference type="Proteomes" id="UP000199468"/>
    </source>
</evidence>
<dbReference type="Gene3D" id="3.40.50.1360">
    <property type="match status" value="1"/>
</dbReference>
<sequence>MLSHVLAVARQGALVEDAFGAGQIQGDVPVAEAKVRAAWLYYVEGLTQEQIAEALGLSRIKVIRMLAAARSEGLVKIRIDARSARQAGLERGLVTAFGLKEAVVVPAARDAASVSALVGYAAGLWLSDKLTDNMSLAVGWGQTLHLALRGMQPRQVEAMSVVSLLGGLTHSRSINPSAVARRVADMFGADCFQLTAPVFVSNAEIRDALWREPTLRDLLDRARAADVALVSVGDLVPDSTLFREGLLPQSDLAGLKKAGAVGDLVCHFIDAEGELVDHPVNRRIMAVSPADLRGIGLVAIAAGGAHKEHAIRAALRASAAKVLITDEGAAEALLAGGAKPATEGADRETRHGQ</sequence>
<name>A0ABY0P769_9HYPH</name>
<dbReference type="InterPro" id="IPR037171">
    <property type="entry name" value="NagB/RpiA_transferase-like"/>
</dbReference>
<dbReference type="SUPFAM" id="SSF100950">
    <property type="entry name" value="NagB/RpiA/CoA transferase-like"/>
    <property type="match status" value="1"/>
</dbReference>